<evidence type="ECO:0000313" key="2">
    <source>
        <dbReference type="EMBL" id="TCP60769.1"/>
    </source>
</evidence>
<sequence length="98" mass="11366">MKKPSPKTTVIEEELTRIFPSEWIKETARETKFIKRSREVDPVMFFWALILSFGVGVSRSLASIRRCYGSMAAKELVPSAFYDRFTPELVEFLKRCIA</sequence>
<evidence type="ECO:0008006" key="4">
    <source>
        <dbReference type="Google" id="ProtNLM"/>
    </source>
</evidence>
<dbReference type="AlphaFoldDB" id="A0A4R2RET1"/>
<reference evidence="2 3" key="1">
    <citation type="submission" date="2019-03" db="EMBL/GenBank/DDBJ databases">
        <title>Genomic Encyclopedia of Type Strains, Phase IV (KMG-IV): sequencing the most valuable type-strain genomes for metagenomic binning, comparative biology and taxonomic classification.</title>
        <authorList>
            <person name="Goeker M."/>
        </authorList>
    </citation>
    <scope>NUCLEOTIDE SEQUENCE [LARGE SCALE GENOMIC DNA]</scope>
    <source>
        <strain evidence="2 3">DSM 11170</strain>
    </source>
</reference>
<protein>
    <recommendedName>
        <fullName evidence="4">Transposase IS4-like protein</fullName>
    </recommendedName>
</protein>
<accession>A0A4R2RET1</accession>
<organism evidence="2 3">
    <name type="scientific">Heliophilum fasciatum</name>
    <dbReference type="NCBI Taxonomy" id="35700"/>
    <lineage>
        <taxon>Bacteria</taxon>
        <taxon>Bacillati</taxon>
        <taxon>Bacillota</taxon>
        <taxon>Clostridia</taxon>
        <taxon>Eubacteriales</taxon>
        <taxon>Heliobacteriaceae</taxon>
        <taxon>Heliophilum</taxon>
    </lineage>
</organism>
<dbReference type="EMBL" id="SLXT01000034">
    <property type="protein sequence ID" value="TCP60769.1"/>
    <property type="molecule type" value="Genomic_DNA"/>
</dbReference>
<feature type="non-terminal residue" evidence="2">
    <location>
        <position position="98"/>
    </location>
</feature>
<evidence type="ECO:0000256" key="1">
    <source>
        <dbReference type="SAM" id="Phobius"/>
    </source>
</evidence>
<keyword evidence="1" id="KW-0472">Membrane</keyword>
<keyword evidence="1" id="KW-1133">Transmembrane helix</keyword>
<gene>
    <name evidence="2" type="ORF">EDD73_1341</name>
</gene>
<keyword evidence="1" id="KW-0812">Transmembrane</keyword>
<feature type="transmembrane region" description="Helical" evidence="1">
    <location>
        <begin position="44"/>
        <end position="62"/>
    </location>
</feature>
<evidence type="ECO:0000313" key="3">
    <source>
        <dbReference type="Proteomes" id="UP000294813"/>
    </source>
</evidence>
<dbReference type="Proteomes" id="UP000294813">
    <property type="component" value="Unassembled WGS sequence"/>
</dbReference>
<name>A0A4R2RET1_9FIRM</name>
<proteinExistence type="predicted"/>
<keyword evidence="3" id="KW-1185">Reference proteome</keyword>
<comment type="caution">
    <text evidence="2">The sequence shown here is derived from an EMBL/GenBank/DDBJ whole genome shotgun (WGS) entry which is preliminary data.</text>
</comment>